<sequence length="377" mass="40243">MSITEEQREFQLAVREFVESEVRPVIGDHYERGEFPAELVRKLGELGVAGVMLPEEYGGAGMDLLTFCLALEEIAKVDSGLATTLEASATLGAEGIALFGTEDQKKRWLPRLASGEGLCAFGLTEPGGGTDAGHTETRAELVDGEWVINGAKCFITNSGTEMTDLIVVTATTGPGEVSTIIVPNGTPGLSVGPLYSKVGWHTSDTRPVFLDDCRVPEENLLGPRGKGLGQFLNLLARGRVAIAAIATGLAQGCVDESLAQANDREAFGKAIGNYQSIAFMLADMKLRAHTSRLAYLDAATMDLESKEFIAAAAMAKLHASDAAVQNAREGTQIFGGYGFMNETLVARHWRDCKILEIGEGTNEVQRMLIARSMGLNG</sequence>
<evidence type="ECO:0000259" key="7">
    <source>
        <dbReference type="Pfam" id="PF02770"/>
    </source>
</evidence>
<dbReference type="Gene3D" id="1.10.540.10">
    <property type="entry name" value="Acyl-CoA dehydrogenase/oxidase, N-terminal domain"/>
    <property type="match status" value="1"/>
</dbReference>
<evidence type="ECO:0000313" key="10">
    <source>
        <dbReference type="Proteomes" id="UP001595823"/>
    </source>
</evidence>
<dbReference type="Pfam" id="PF02770">
    <property type="entry name" value="Acyl-CoA_dh_M"/>
    <property type="match status" value="1"/>
</dbReference>
<dbReference type="SUPFAM" id="SSF56645">
    <property type="entry name" value="Acyl-CoA dehydrogenase NM domain-like"/>
    <property type="match status" value="1"/>
</dbReference>
<dbReference type="Gene3D" id="2.40.110.10">
    <property type="entry name" value="Butyryl-CoA Dehydrogenase, subunit A, domain 2"/>
    <property type="match status" value="1"/>
</dbReference>
<gene>
    <name evidence="9" type="ORF">ACFPET_06860</name>
</gene>
<evidence type="ECO:0000259" key="6">
    <source>
        <dbReference type="Pfam" id="PF00441"/>
    </source>
</evidence>
<evidence type="ECO:0000313" key="9">
    <source>
        <dbReference type="EMBL" id="MFC4334914.1"/>
    </source>
</evidence>
<keyword evidence="10" id="KW-1185">Reference proteome</keyword>
<feature type="domain" description="Acyl-CoA dehydrogenase/oxidase C-terminal" evidence="6">
    <location>
        <begin position="225"/>
        <end position="373"/>
    </location>
</feature>
<reference evidence="10" key="1">
    <citation type="journal article" date="2019" name="Int. J. Syst. Evol. Microbiol.">
        <title>The Global Catalogue of Microorganisms (GCM) 10K type strain sequencing project: providing services to taxonomists for standard genome sequencing and annotation.</title>
        <authorList>
            <consortium name="The Broad Institute Genomics Platform"/>
            <consortium name="The Broad Institute Genome Sequencing Center for Infectious Disease"/>
            <person name="Wu L."/>
            <person name="Ma J."/>
        </authorList>
    </citation>
    <scope>NUCLEOTIDE SEQUENCE [LARGE SCALE GENOMIC DNA]</scope>
    <source>
        <strain evidence="10">IBRC-M 10908</strain>
    </source>
</reference>
<dbReference type="InterPro" id="IPR006089">
    <property type="entry name" value="Acyl-CoA_DH_CS"/>
</dbReference>
<dbReference type="Gene3D" id="1.20.140.10">
    <property type="entry name" value="Butyryl-CoA Dehydrogenase, subunit A, domain 3"/>
    <property type="match status" value="1"/>
</dbReference>
<evidence type="ECO:0000256" key="3">
    <source>
        <dbReference type="ARBA" id="ARBA00022630"/>
    </source>
</evidence>
<dbReference type="SUPFAM" id="SSF47203">
    <property type="entry name" value="Acyl-CoA dehydrogenase C-terminal domain-like"/>
    <property type="match status" value="1"/>
</dbReference>
<protein>
    <submittedName>
        <fullName evidence="9">Acyl-CoA dehydrogenase family protein</fullName>
        <ecNumber evidence="9">1.-.-.-</ecNumber>
    </submittedName>
</protein>
<dbReference type="Proteomes" id="UP001595823">
    <property type="component" value="Unassembled WGS sequence"/>
</dbReference>
<dbReference type="InterPro" id="IPR009100">
    <property type="entry name" value="AcylCoA_DH/oxidase_NM_dom_sf"/>
</dbReference>
<evidence type="ECO:0000256" key="4">
    <source>
        <dbReference type="ARBA" id="ARBA00022827"/>
    </source>
</evidence>
<dbReference type="PROSITE" id="PS00073">
    <property type="entry name" value="ACYL_COA_DH_2"/>
    <property type="match status" value="1"/>
</dbReference>
<dbReference type="Pfam" id="PF00441">
    <property type="entry name" value="Acyl-CoA_dh_1"/>
    <property type="match status" value="1"/>
</dbReference>
<dbReference type="InterPro" id="IPR046373">
    <property type="entry name" value="Acyl-CoA_Oxase/DH_mid-dom_sf"/>
</dbReference>
<evidence type="ECO:0000256" key="5">
    <source>
        <dbReference type="RuleBase" id="RU362125"/>
    </source>
</evidence>
<comment type="caution">
    <text evidence="9">The sequence shown here is derived from an EMBL/GenBank/DDBJ whole genome shotgun (WGS) entry which is preliminary data.</text>
</comment>
<evidence type="ECO:0000256" key="1">
    <source>
        <dbReference type="ARBA" id="ARBA00001974"/>
    </source>
</evidence>
<accession>A0ABV8TVT7</accession>
<dbReference type="EC" id="1.-.-.-" evidence="9"/>
<dbReference type="PANTHER" id="PTHR43884">
    <property type="entry name" value="ACYL-COA DEHYDROGENASE"/>
    <property type="match status" value="1"/>
</dbReference>
<feature type="domain" description="Acyl-CoA dehydrogenase/oxidase N-terminal" evidence="8">
    <location>
        <begin position="4"/>
        <end position="116"/>
    </location>
</feature>
<dbReference type="PANTHER" id="PTHR43884:SF12">
    <property type="entry name" value="ISOVALERYL-COA DEHYDROGENASE, MITOCHONDRIAL-RELATED"/>
    <property type="match status" value="1"/>
</dbReference>
<dbReference type="InterPro" id="IPR009075">
    <property type="entry name" value="AcylCo_DH/oxidase_C"/>
</dbReference>
<dbReference type="EMBL" id="JBHSDK010000010">
    <property type="protein sequence ID" value="MFC4334914.1"/>
    <property type="molecule type" value="Genomic_DNA"/>
</dbReference>
<dbReference type="InterPro" id="IPR013786">
    <property type="entry name" value="AcylCoA_DH/ox_N"/>
</dbReference>
<dbReference type="GO" id="GO:0016491">
    <property type="term" value="F:oxidoreductase activity"/>
    <property type="evidence" value="ECO:0007669"/>
    <property type="project" value="UniProtKB-KW"/>
</dbReference>
<evidence type="ECO:0000256" key="2">
    <source>
        <dbReference type="ARBA" id="ARBA00009347"/>
    </source>
</evidence>
<dbReference type="Pfam" id="PF02771">
    <property type="entry name" value="Acyl-CoA_dh_N"/>
    <property type="match status" value="1"/>
</dbReference>
<dbReference type="InterPro" id="IPR006091">
    <property type="entry name" value="Acyl-CoA_Oxase/DH_mid-dom"/>
</dbReference>
<proteinExistence type="inferred from homology"/>
<dbReference type="RefSeq" id="WP_380619076.1">
    <property type="nucleotide sequence ID" value="NZ_JBHSDK010000010.1"/>
</dbReference>
<keyword evidence="3 5" id="KW-0285">Flavoprotein</keyword>
<dbReference type="InterPro" id="IPR036250">
    <property type="entry name" value="AcylCo_DH-like_C"/>
</dbReference>
<dbReference type="InterPro" id="IPR037069">
    <property type="entry name" value="AcylCoA_DH/ox_N_sf"/>
</dbReference>
<keyword evidence="4 5" id="KW-0274">FAD</keyword>
<name>A0ABV8TVT7_9ACTN</name>
<organism evidence="9 10">
    <name type="scientific">Salininema proteolyticum</name>
    <dbReference type="NCBI Taxonomy" id="1607685"/>
    <lineage>
        <taxon>Bacteria</taxon>
        <taxon>Bacillati</taxon>
        <taxon>Actinomycetota</taxon>
        <taxon>Actinomycetes</taxon>
        <taxon>Glycomycetales</taxon>
        <taxon>Glycomycetaceae</taxon>
        <taxon>Salininema</taxon>
    </lineage>
</organism>
<feature type="domain" description="Acyl-CoA oxidase/dehydrogenase middle" evidence="7">
    <location>
        <begin position="120"/>
        <end position="213"/>
    </location>
</feature>
<evidence type="ECO:0000259" key="8">
    <source>
        <dbReference type="Pfam" id="PF02771"/>
    </source>
</evidence>
<keyword evidence="5 9" id="KW-0560">Oxidoreductase</keyword>
<comment type="cofactor">
    <cofactor evidence="1 5">
        <name>FAD</name>
        <dbReference type="ChEBI" id="CHEBI:57692"/>
    </cofactor>
</comment>
<comment type="similarity">
    <text evidence="2 5">Belongs to the acyl-CoA dehydrogenase family.</text>
</comment>